<dbReference type="Gene3D" id="3.40.50.1820">
    <property type="entry name" value="alpha/beta hydrolase"/>
    <property type="match status" value="1"/>
</dbReference>
<gene>
    <name evidence="2" type="ORF">BSU04_04465</name>
</gene>
<sequence length="320" mass="35562">MIAHDIPKLDPQEQHFAIPAPSAGSQLFLRYLPPHAGDAGVVLYVHGATFPSALSIAHRFDGQSWRDNLNQAGLHVWGLDLQGFGYSDPYPEMASPAESNKPLGRADHAARQVEAALRFIHARHGGRRVSLIAHSWGTMAAGHAAGRCPDLIDRVVLFAPITWRQGQAETQRLPAWKTVSLEDQWTRFIADTPKDEEPVMLERHFAEWGRRYLESDKTSLTRTPPSVKVPLGPAQEIQEAWTGKLAYDPALVVAPVAIVRGAWDSLCTDQDAAWLYQALKNSPVKRDTKLSRGGHLMHLEEGRVALHHVTRDFLLTDDIL</sequence>
<dbReference type="GO" id="GO:0016020">
    <property type="term" value="C:membrane"/>
    <property type="evidence" value="ECO:0007669"/>
    <property type="project" value="TreeGrafter"/>
</dbReference>
<name>A0A226X9D2_CABSO</name>
<accession>A0A226X9D2</accession>
<reference evidence="3" key="1">
    <citation type="submission" date="2017-01" db="EMBL/GenBank/DDBJ databases">
        <title>Genome Analysis of Deinococcus marmoris KOPRI26562.</title>
        <authorList>
            <person name="Kim J.H."/>
            <person name="Oh H.-M."/>
        </authorList>
    </citation>
    <scope>NUCLEOTIDE SEQUENCE [LARGE SCALE GENOMIC DNA]</scope>
    <source>
        <strain evidence="3">PAMC 26633</strain>
    </source>
</reference>
<feature type="domain" description="Serine aminopeptidase S33" evidence="1">
    <location>
        <begin position="66"/>
        <end position="300"/>
    </location>
</feature>
<dbReference type="Proteomes" id="UP000214720">
    <property type="component" value="Unassembled WGS sequence"/>
</dbReference>
<dbReference type="EMBL" id="MTHB01000027">
    <property type="protein sequence ID" value="OXC80051.1"/>
    <property type="molecule type" value="Genomic_DNA"/>
</dbReference>
<evidence type="ECO:0000313" key="3">
    <source>
        <dbReference type="Proteomes" id="UP000214720"/>
    </source>
</evidence>
<organism evidence="2 3">
    <name type="scientific">Caballeronia sordidicola</name>
    <name type="common">Burkholderia sordidicola</name>
    <dbReference type="NCBI Taxonomy" id="196367"/>
    <lineage>
        <taxon>Bacteria</taxon>
        <taxon>Pseudomonadati</taxon>
        <taxon>Pseudomonadota</taxon>
        <taxon>Betaproteobacteria</taxon>
        <taxon>Burkholderiales</taxon>
        <taxon>Burkholderiaceae</taxon>
        <taxon>Caballeronia</taxon>
    </lineage>
</organism>
<evidence type="ECO:0000313" key="2">
    <source>
        <dbReference type="EMBL" id="OXC80051.1"/>
    </source>
</evidence>
<dbReference type="Pfam" id="PF12146">
    <property type="entry name" value="Hydrolase_4"/>
    <property type="match status" value="1"/>
</dbReference>
<proteinExistence type="predicted"/>
<dbReference type="AlphaFoldDB" id="A0A226X9D2"/>
<protein>
    <recommendedName>
        <fullName evidence="1">Serine aminopeptidase S33 domain-containing protein</fullName>
    </recommendedName>
</protein>
<dbReference type="RefSeq" id="WP_179258195.1">
    <property type="nucleotide sequence ID" value="NZ_MTHB01000027.1"/>
</dbReference>
<dbReference type="InterPro" id="IPR029058">
    <property type="entry name" value="AB_hydrolase_fold"/>
</dbReference>
<dbReference type="InterPro" id="IPR022742">
    <property type="entry name" value="Hydrolase_4"/>
</dbReference>
<dbReference type="PANTHER" id="PTHR43798:SF33">
    <property type="entry name" value="HYDROLASE, PUTATIVE (AFU_ORTHOLOGUE AFUA_2G14860)-RELATED"/>
    <property type="match status" value="1"/>
</dbReference>
<dbReference type="PANTHER" id="PTHR43798">
    <property type="entry name" value="MONOACYLGLYCEROL LIPASE"/>
    <property type="match status" value="1"/>
</dbReference>
<dbReference type="SUPFAM" id="SSF53474">
    <property type="entry name" value="alpha/beta-Hydrolases"/>
    <property type="match status" value="1"/>
</dbReference>
<comment type="caution">
    <text evidence="2">The sequence shown here is derived from an EMBL/GenBank/DDBJ whole genome shotgun (WGS) entry which is preliminary data.</text>
</comment>
<evidence type="ECO:0000259" key="1">
    <source>
        <dbReference type="Pfam" id="PF12146"/>
    </source>
</evidence>
<dbReference type="InterPro" id="IPR050266">
    <property type="entry name" value="AB_hydrolase_sf"/>
</dbReference>